<name>A0A381UGG7_9ZZZZ</name>
<dbReference type="InterPro" id="IPR036900">
    <property type="entry name" value="A-D-PHexomutase_C_sf"/>
</dbReference>
<dbReference type="SUPFAM" id="SSF53738">
    <property type="entry name" value="Phosphoglucomutase, first 3 domains"/>
    <property type="match status" value="3"/>
</dbReference>
<dbReference type="PANTHER" id="PTHR42946">
    <property type="entry name" value="PHOSPHOHEXOSE MUTASE"/>
    <property type="match status" value="1"/>
</dbReference>
<keyword evidence="4" id="KW-0479">Metal-binding</keyword>
<evidence type="ECO:0000256" key="2">
    <source>
        <dbReference type="ARBA" id="ARBA00010231"/>
    </source>
</evidence>
<evidence type="ECO:0000256" key="6">
    <source>
        <dbReference type="ARBA" id="ARBA00023235"/>
    </source>
</evidence>
<keyword evidence="5" id="KW-0460">Magnesium</keyword>
<dbReference type="AlphaFoldDB" id="A0A381UGG7"/>
<dbReference type="Pfam" id="PF02878">
    <property type="entry name" value="PGM_PMM_I"/>
    <property type="match status" value="1"/>
</dbReference>
<sequence>MPLIKSISGIRGTIGDRFGEDLTPKDIVLYTASYALWVKNNSIKESNKIVVGRDARISGEMVQGFVINTLISMGFDVVSLNLSTTPTVEIAVTIEKADGGIIITASHNPKNWNALKLLNSKGEFLSASDGEEVLKIAETHHNELNKTVKKGELVEKENYIDIHIENILKLNLVDIESIKKKNYKIVVDAVNSTGGIAVPMLLDKLGVDVVKLYCDPTGEFPHNPEPLKENLSDLSSLVIKEGADLGIVVDPDVDRLAFVCENGDVFGEEYTLVACSDYVLNLQPGPTVSNLSSTRALKDISDKHNCEYNSSAVGEVNVVEMMKKTNAIIGGEGNGGIILPQFHYGRDALVGIALFLSHLSKSGLKCSELRNNYPNYFMSKKKIEIDLNFKYDKMIIYFKEKYSKEKINLIDGLKIDFSDSWVQLRKSNTEPIIRIYSEAKTQDLADNIANKFINEIEAIS</sequence>
<dbReference type="Gene3D" id="3.40.120.10">
    <property type="entry name" value="Alpha-D-Glucose-1,6-Bisphosphate, subunit A, domain 3"/>
    <property type="match status" value="3"/>
</dbReference>
<feature type="domain" description="Alpha-D-phosphohexomutase alpha/beta/alpha" evidence="9">
    <location>
        <begin position="171"/>
        <end position="263"/>
    </location>
</feature>
<comment type="cofactor">
    <cofactor evidence="1">
        <name>Mg(2+)</name>
        <dbReference type="ChEBI" id="CHEBI:18420"/>
    </cofactor>
</comment>
<dbReference type="EMBL" id="UINC01006399">
    <property type="protein sequence ID" value="SVA27296.1"/>
    <property type="molecule type" value="Genomic_DNA"/>
</dbReference>
<reference evidence="11" key="1">
    <citation type="submission" date="2018-05" db="EMBL/GenBank/DDBJ databases">
        <authorList>
            <person name="Lanie J.A."/>
            <person name="Ng W.-L."/>
            <person name="Kazmierczak K.M."/>
            <person name="Andrzejewski T.M."/>
            <person name="Davidsen T.M."/>
            <person name="Wayne K.J."/>
            <person name="Tettelin H."/>
            <person name="Glass J.I."/>
            <person name="Rusch D."/>
            <person name="Podicherti R."/>
            <person name="Tsui H.-C.T."/>
            <person name="Winkler M.E."/>
        </authorList>
    </citation>
    <scope>NUCLEOTIDE SEQUENCE</scope>
</reference>
<dbReference type="PRINTS" id="PR00509">
    <property type="entry name" value="PGMPMM"/>
</dbReference>
<evidence type="ECO:0000259" key="9">
    <source>
        <dbReference type="Pfam" id="PF02879"/>
    </source>
</evidence>
<dbReference type="GO" id="GO:0008966">
    <property type="term" value="F:phosphoglucosamine mutase activity"/>
    <property type="evidence" value="ECO:0007669"/>
    <property type="project" value="InterPro"/>
</dbReference>
<evidence type="ECO:0000256" key="4">
    <source>
        <dbReference type="ARBA" id="ARBA00022723"/>
    </source>
</evidence>
<dbReference type="Pfam" id="PF00408">
    <property type="entry name" value="PGM_PMM_IV"/>
    <property type="match status" value="1"/>
</dbReference>
<dbReference type="InterPro" id="IPR005841">
    <property type="entry name" value="Alpha-D-phosphohexomutase_SF"/>
</dbReference>
<feature type="domain" description="Alpha-D-phosphohexomutase alpha/beta/alpha" evidence="10">
    <location>
        <begin position="270"/>
        <end position="375"/>
    </location>
</feature>
<dbReference type="InterPro" id="IPR016066">
    <property type="entry name" value="A-D-PHexomutase_CS"/>
</dbReference>
<dbReference type="PROSITE" id="PS00710">
    <property type="entry name" value="PGM_PMM"/>
    <property type="match status" value="1"/>
</dbReference>
<protein>
    <recommendedName>
        <fullName evidence="12">Phosphoglucosamine mutase</fullName>
    </recommendedName>
</protein>
<proteinExistence type="inferred from homology"/>
<evidence type="ECO:0000259" key="8">
    <source>
        <dbReference type="Pfam" id="PF02878"/>
    </source>
</evidence>
<evidence type="ECO:0000259" key="10">
    <source>
        <dbReference type="Pfam" id="PF02880"/>
    </source>
</evidence>
<feature type="domain" description="Alpha-D-phosphohexomutase alpha/beta/alpha" evidence="8">
    <location>
        <begin position="8"/>
        <end position="140"/>
    </location>
</feature>
<evidence type="ECO:0000259" key="7">
    <source>
        <dbReference type="Pfam" id="PF00408"/>
    </source>
</evidence>
<evidence type="ECO:0000313" key="11">
    <source>
        <dbReference type="EMBL" id="SVA27296.1"/>
    </source>
</evidence>
<dbReference type="InterPro" id="IPR050060">
    <property type="entry name" value="Phosphoglucosamine_mutase"/>
</dbReference>
<evidence type="ECO:0000256" key="1">
    <source>
        <dbReference type="ARBA" id="ARBA00001946"/>
    </source>
</evidence>
<accession>A0A381UGG7</accession>
<dbReference type="GO" id="GO:0004615">
    <property type="term" value="F:phosphomannomutase activity"/>
    <property type="evidence" value="ECO:0007669"/>
    <property type="project" value="TreeGrafter"/>
</dbReference>
<dbReference type="InterPro" id="IPR005844">
    <property type="entry name" value="A-D-PHexomutase_a/b/a-I"/>
</dbReference>
<dbReference type="InterPro" id="IPR016055">
    <property type="entry name" value="A-D-PHexomutase_a/b/a-I/II/III"/>
</dbReference>
<gene>
    <name evidence="11" type="ORF">METZ01_LOCUS80150</name>
</gene>
<evidence type="ECO:0008006" key="12">
    <source>
        <dbReference type="Google" id="ProtNLM"/>
    </source>
</evidence>
<dbReference type="GO" id="GO:0006048">
    <property type="term" value="P:UDP-N-acetylglucosamine biosynthetic process"/>
    <property type="evidence" value="ECO:0007669"/>
    <property type="project" value="TreeGrafter"/>
</dbReference>
<dbReference type="PANTHER" id="PTHR42946:SF1">
    <property type="entry name" value="PHOSPHOGLUCOMUTASE (ALPHA-D-GLUCOSE-1,6-BISPHOSPHATE-DEPENDENT)"/>
    <property type="match status" value="1"/>
</dbReference>
<dbReference type="InterPro" id="IPR005845">
    <property type="entry name" value="A-D-PHexomutase_a/b/a-II"/>
</dbReference>
<comment type="similarity">
    <text evidence="2">Belongs to the phosphohexose mutase family.</text>
</comment>
<dbReference type="NCBIfam" id="TIGR03990">
    <property type="entry name" value="Arch_GlmM"/>
    <property type="match status" value="1"/>
</dbReference>
<keyword evidence="3" id="KW-0597">Phosphoprotein</keyword>
<dbReference type="SUPFAM" id="SSF55957">
    <property type="entry name" value="Phosphoglucomutase, C-terminal domain"/>
    <property type="match status" value="1"/>
</dbReference>
<dbReference type="GO" id="GO:0005975">
    <property type="term" value="P:carbohydrate metabolic process"/>
    <property type="evidence" value="ECO:0007669"/>
    <property type="project" value="InterPro"/>
</dbReference>
<dbReference type="GO" id="GO:0009252">
    <property type="term" value="P:peptidoglycan biosynthetic process"/>
    <property type="evidence" value="ECO:0007669"/>
    <property type="project" value="TreeGrafter"/>
</dbReference>
<organism evidence="11">
    <name type="scientific">marine metagenome</name>
    <dbReference type="NCBI Taxonomy" id="408172"/>
    <lineage>
        <taxon>unclassified sequences</taxon>
        <taxon>metagenomes</taxon>
        <taxon>ecological metagenomes</taxon>
    </lineage>
</organism>
<dbReference type="Gene3D" id="3.30.310.50">
    <property type="entry name" value="Alpha-D-phosphohexomutase, C-terminal domain"/>
    <property type="match status" value="1"/>
</dbReference>
<dbReference type="GO" id="GO:0000287">
    <property type="term" value="F:magnesium ion binding"/>
    <property type="evidence" value="ECO:0007669"/>
    <property type="project" value="InterPro"/>
</dbReference>
<dbReference type="Pfam" id="PF02879">
    <property type="entry name" value="PGM_PMM_II"/>
    <property type="match status" value="1"/>
</dbReference>
<dbReference type="GO" id="GO:0005829">
    <property type="term" value="C:cytosol"/>
    <property type="evidence" value="ECO:0007669"/>
    <property type="project" value="TreeGrafter"/>
</dbReference>
<dbReference type="Pfam" id="PF02880">
    <property type="entry name" value="PGM_PMM_III"/>
    <property type="match status" value="1"/>
</dbReference>
<evidence type="ECO:0000256" key="5">
    <source>
        <dbReference type="ARBA" id="ARBA00022842"/>
    </source>
</evidence>
<dbReference type="InterPro" id="IPR005843">
    <property type="entry name" value="A-D-PHexomutase_C"/>
</dbReference>
<evidence type="ECO:0000256" key="3">
    <source>
        <dbReference type="ARBA" id="ARBA00022553"/>
    </source>
</evidence>
<dbReference type="InterPro" id="IPR005846">
    <property type="entry name" value="A-D-PHexomutase_a/b/a-III"/>
</dbReference>
<feature type="domain" description="Alpha-D-phosphohexomutase C-terminal" evidence="7">
    <location>
        <begin position="409"/>
        <end position="453"/>
    </location>
</feature>
<dbReference type="InterPro" id="IPR024086">
    <property type="entry name" value="GlmM_arc-type"/>
</dbReference>
<keyword evidence="6" id="KW-0413">Isomerase</keyword>